<dbReference type="EMBL" id="GGEC01005690">
    <property type="protein sequence ID" value="MBW86173.1"/>
    <property type="molecule type" value="Transcribed_RNA"/>
</dbReference>
<dbReference type="AlphaFoldDB" id="A0A2P2IY68"/>
<sequence>MSKTFHLCKSNLKLKLYGVTCTISESGSLPLLSRHLTDSLLSFSGSCRQTQSRKDCMSLAKSSRYQSNSLGIINLLVFEIPIAACK</sequence>
<reference evidence="1" key="1">
    <citation type="submission" date="2018-02" db="EMBL/GenBank/DDBJ databases">
        <title>Rhizophora mucronata_Transcriptome.</title>
        <authorList>
            <person name="Meera S.P."/>
            <person name="Sreeshan A."/>
            <person name="Augustine A."/>
        </authorList>
    </citation>
    <scope>NUCLEOTIDE SEQUENCE</scope>
    <source>
        <tissue evidence="1">Leaf</tissue>
    </source>
</reference>
<accession>A0A2P2IY68</accession>
<evidence type="ECO:0000313" key="1">
    <source>
        <dbReference type="EMBL" id="MBW86173.1"/>
    </source>
</evidence>
<protein>
    <submittedName>
        <fullName evidence="1">Uncharacterized protein</fullName>
    </submittedName>
</protein>
<name>A0A2P2IY68_RHIMU</name>
<proteinExistence type="predicted"/>
<organism evidence="1">
    <name type="scientific">Rhizophora mucronata</name>
    <name type="common">Asiatic mangrove</name>
    <dbReference type="NCBI Taxonomy" id="61149"/>
    <lineage>
        <taxon>Eukaryota</taxon>
        <taxon>Viridiplantae</taxon>
        <taxon>Streptophyta</taxon>
        <taxon>Embryophyta</taxon>
        <taxon>Tracheophyta</taxon>
        <taxon>Spermatophyta</taxon>
        <taxon>Magnoliopsida</taxon>
        <taxon>eudicotyledons</taxon>
        <taxon>Gunneridae</taxon>
        <taxon>Pentapetalae</taxon>
        <taxon>rosids</taxon>
        <taxon>fabids</taxon>
        <taxon>Malpighiales</taxon>
        <taxon>Rhizophoraceae</taxon>
        <taxon>Rhizophora</taxon>
    </lineage>
</organism>